<dbReference type="AlphaFoldDB" id="A0AAW4L1W0"/>
<reference evidence="7 8" key="1">
    <citation type="submission" date="2021-05" db="EMBL/GenBank/DDBJ databases">
        <title>The draft genome of Geobacter pelophilus DSM 12255.</title>
        <authorList>
            <person name="Xu Z."/>
            <person name="Masuda Y."/>
            <person name="Itoh H."/>
            <person name="Senoo K."/>
        </authorList>
    </citation>
    <scope>NUCLEOTIDE SEQUENCE [LARGE SCALE GENOMIC DNA]</scope>
    <source>
        <strain evidence="7 8">DSM 12255</strain>
    </source>
</reference>
<dbReference type="Gene3D" id="2.40.10.340">
    <property type="entry name" value="Rod shape-determining protein MreC, domain 1"/>
    <property type="match status" value="1"/>
</dbReference>
<comment type="caution">
    <text evidence="7">The sequence shown here is derived from an EMBL/GenBank/DDBJ whole genome shotgun (WGS) entry which is preliminary data.</text>
</comment>
<dbReference type="PIRSF" id="PIRSF038471">
    <property type="entry name" value="MreC"/>
    <property type="match status" value="1"/>
</dbReference>
<keyword evidence="8" id="KW-1185">Reference proteome</keyword>
<dbReference type="Proteomes" id="UP000811899">
    <property type="component" value="Unassembled WGS sequence"/>
</dbReference>
<organism evidence="7 8">
    <name type="scientific">Geoanaerobacter pelophilus</name>
    <dbReference type="NCBI Taxonomy" id="60036"/>
    <lineage>
        <taxon>Bacteria</taxon>
        <taxon>Pseudomonadati</taxon>
        <taxon>Thermodesulfobacteriota</taxon>
        <taxon>Desulfuromonadia</taxon>
        <taxon>Geobacterales</taxon>
        <taxon>Geobacteraceae</taxon>
        <taxon>Geoanaerobacter</taxon>
    </lineage>
</organism>
<evidence type="ECO:0000313" key="8">
    <source>
        <dbReference type="Proteomes" id="UP000811899"/>
    </source>
</evidence>
<dbReference type="GO" id="GO:0008360">
    <property type="term" value="P:regulation of cell shape"/>
    <property type="evidence" value="ECO:0007669"/>
    <property type="project" value="UniProtKB-KW"/>
</dbReference>
<name>A0AAW4L1W0_9BACT</name>
<evidence type="ECO:0000256" key="4">
    <source>
        <dbReference type="ARBA" id="ARBA00032089"/>
    </source>
</evidence>
<dbReference type="Gene3D" id="2.40.10.350">
    <property type="entry name" value="Rod shape-determining protein MreC, domain 2"/>
    <property type="match status" value="1"/>
</dbReference>
<dbReference type="Pfam" id="PF04085">
    <property type="entry name" value="MreC"/>
    <property type="match status" value="1"/>
</dbReference>
<evidence type="ECO:0000256" key="5">
    <source>
        <dbReference type="PIRNR" id="PIRNR038471"/>
    </source>
</evidence>
<gene>
    <name evidence="7" type="primary">mreC</name>
    <name evidence="7" type="ORF">KI809_01515</name>
</gene>
<comment type="similarity">
    <text evidence="1 5">Belongs to the MreC family.</text>
</comment>
<dbReference type="PANTHER" id="PTHR34138:SF1">
    <property type="entry name" value="CELL SHAPE-DETERMINING PROTEIN MREC"/>
    <property type="match status" value="1"/>
</dbReference>
<proteinExistence type="inferred from homology"/>
<evidence type="ECO:0000256" key="3">
    <source>
        <dbReference type="ARBA" id="ARBA00022960"/>
    </source>
</evidence>
<dbReference type="InterPro" id="IPR042177">
    <property type="entry name" value="Cell/Rod_1"/>
</dbReference>
<dbReference type="InterPro" id="IPR007221">
    <property type="entry name" value="MreC"/>
</dbReference>
<dbReference type="PANTHER" id="PTHR34138">
    <property type="entry name" value="CELL SHAPE-DETERMINING PROTEIN MREC"/>
    <property type="match status" value="1"/>
</dbReference>
<dbReference type="EMBL" id="JAHCVJ010000001">
    <property type="protein sequence ID" value="MBT0662963.1"/>
    <property type="molecule type" value="Genomic_DNA"/>
</dbReference>
<dbReference type="InterPro" id="IPR055342">
    <property type="entry name" value="MreC_beta-barrel_core"/>
</dbReference>
<evidence type="ECO:0000256" key="2">
    <source>
        <dbReference type="ARBA" id="ARBA00013855"/>
    </source>
</evidence>
<dbReference type="NCBIfam" id="TIGR00219">
    <property type="entry name" value="mreC"/>
    <property type="match status" value="1"/>
</dbReference>
<comment type="function">
    <text evidence="5">Involved in formation and maintenance of cell shape.</text>
</comment>
<sequence>MWELIKKYRTGFITGLVLLTVILVFASNLKNREDANLFERGLITLFSPLFGAGAKVAGSAETVWSDYLALVNLRKHNKELLEQLRLMNGRLIGEQDALLENERLKKLLDLKGTVPVPAVAASIIGEDGAPWFKTVLIDRGEMDGFQEGMPVVASDGVVGQLIKVAGHSSRVLLLTDHSSGIAAVVQRSRARGVVRGAGSGRLTLEFAIREDDVKVGDQVVTSGMGGIFPKGLPLGEVTMVKKGEYGIFQTVEIRPSVMISRLEEVLVLLKKHND</sequence>
<feature type="domain" description="Rod shape-determining protein MreC beta-barrel core" evidence="6">
    <location>
        <begin position="123"/>
        <end position="268"/>
    </location>
</feature>
<evidence type="ECO:0000259" key="6">
    <source>
        <dbReference type="Pfam" id="PF04085"/>
    </source>
</evidence>
<evidence type="ECO:0000313" key="7">
    <source>
        <dbReference type="EMBL" id="MBT0662963.1"/>
    </source>
</evidence>
<evidence type="ECO:0000256" key="1">
    <source>
        <dbReference type="ARBA" id="ARBA00009369"/>
    </source>
</evidence>
<protein>
    <recommendedName>
        <fullName evidence="2 5">Cell shape-determining protein MreC</fullName>
    </recommendedName>
    <alternativeName>
        <fullName evidence="4 5">Cell shape protein MreC</fullName>
    </alternativeName>
</protein>
<dbReference type="GO" id="GO:0005886">
    <property type="term" value="C:plasma membrane"/>
    <property type="evidence" value="ECO:0007669"/>
    <property type="project" value="TreeGrafter"/>
</dbReference>
<accession>A0AAW4L1W0</accession>
<dbReference type="RefSeq" id="WP_214169747.1">
    <property type="nucleotide sequence ID" value="NZ_JAHCVJ010000001.1"/>
</dbReference>
<dbReference type="InterPro" id="IPR042175">
    <property type="entry name" value="Cell/Rod_MreC_2"/>
</dbReference>
<keyword evidence="3 5" id="KW-0133">Cell shape</keyword>